<evidence type="ECO:0000313" key="10">
    <source>
        <dbReference type="EMBL" id="VFP85706.1"/>
    </source>
</evidence>
<dbReference type="PRINTS" id="PR01044">
    <property type="entry name" value="TRNASYNTHGA"/>
</dbReference>
<dbReference type="GO" id="GO:0006426">
    <property type="term" value="P:glycyl-tRNA aminoacylation"/>
    <property type="evidence" value="ECO:0007669"/>
    <property type="project" value="UniProtKB-UniRule"/>
</dbReference>
<evidence type="ECO:0000256" key="3">
    <source>
        <dbReference type="ARBA" id="ARBA00022598"/>
    </source>
</evidence>
<evidence type="ECO:0000313" key="11">
    <source>
        <dbReference type="Proteomes" id="UP000294449"/>
    </source>
</evidence>
<dbReference type="InterPro" id="IPR002310">
    <property type="entry name" value="Gly-tRNA_ligase_asu"/>
</dbReference>
<evidence type="ECO:0000256" key="9">
    <source>
        <dbReference type="HAMAP-Rule" id="MF_00254"/>
    </source>
</evidence>
<dbReference type="InterPro" id="IPR045864">
    <property type="entry name" value="aa-tRNA-synth_II/BPL/LPL"/>
</dbReference>
<evidence type="ECO:0000256" key="8">
    <source>
        <dbReference type="ARBA" id="ARBA00047937"/>
    </source>
</evidence>
<evidence type="ECO:0000256" key="6">
    <source>
        <dbReference type="ARBA" id="ARBA00022917"/>
    </source>
</evidence>
<dbReference type="Pfam" id="PF02091">
    <property type="entry name" value="tRNA-synt_2e"/>
    <property type="match status" value="1"/>
</dbReference>
<dbReference type="OrthoDB" id="9802183at2"/>
<protein>
    <recommendedName>
        <fullName evidence="9">Glycine--tRNA ligase alpha subunit</fullName>
        <ecNumber evidence="9">6.1.1.14</ecNumber>
    </recommendedName>
    <alternativeName>
        <fullName evidence="9">Glycyl-tRNA synthetase alpha subunit</fullName>
        <shortName evidence="9">GlyRS</shortName>
    </alternativeName>
</protein>
<gene>
    <name evidence="9 10" type="primary">glyQ</name>
    <name evidence="10" type="ORF">BUCIPSTX3056_093</name>
</gene>
<organism evidence="10 11">
    <name type="scientific">Buchnera aphidicola</name>
    <name type="common">Cinara pseudotaxifoliae</name>
    <dbReference type="NCBI Taxonomy" id="655384"/>
    <lineage>
        <taxon>Bacteria</taxon>
        <taxon>Pseudomonadati</taxon>
        <taxon>Pseudomonadota</taxon>
        <taxon>Gammaproteobacteria</taxon>
        <taxon>Enterobacterales</taxon>
        <taxon>Erwiniaceae</taxon>
        <taxon>Buchnera</taxon>
    </lineage>
</organism>
<dbReference type="PROSITE" id="PS50861">
    <property type="entry name" value="AA_TRNA_LIGASE_II_GLYAB"/>
    <property type="match status" value="1"/>
</dbReference>
<reference evidence="10 11" key="1">
    <citation type="submission" date="2019-02" db="EMBL/GenBank/DDBJ databases">
        <authorList>
            <person name="Manzano-Marin A."/>
            <person name="Manzano-Marin A."/>
        </authorList>
    </citation>
    <scope>NUCLEOTIDE SEQUENCE [LARGE SCALE GENOMIC DNA]</scope>
    <source>
        <strain evidence="10 11">BuCipseudotaxifoliae</strain>
    </source>
</reference>
<accession>A0A451DGF9</accession>
<dbReference type="PANTHER" id="PTHR30075:SF2">
    <property type="entry name" value="GLYCINE--TRNA LIGASE, CHLOROPLASTIC_MITOCHONDRIAL 2"/>
    <property type="match status" value="1"/>
</dbReference>
<sequence>MSIHHNTFYKTICTLKKFWHKNDCIILQPLDISIGAATFHHHTFFNILKKKPSFIAYIQPSRRPLDGRYTNHPNRLQHYYQFQVIMKPAPNNIQQLYLSSLKEIGVDIKNNDIRFIEDNWENPTLGASGLGWEIWLNGMEITQITYFQQMGGINCNQPTIEVTYGLERISMHLQNIDNIYDIIWDAKNKNKIKYSDIFLHQEKENSSYNFEFSDTQQILELFTLHVQEANRLTNLTIPLSIPAYEQMLYAIHYFNLLDCKKILSSTDRTNHILNIRKQIKKIATQYIYNQKKSKK</sequence>
<dbReference type="RefSeq" id="WP_082253739.1">
    <property type="nucleotide sequence ID" value="NZ_LR217732.1"/>
</dbReference>
<dbReference type="PANTHER" id="PTHR30075">
    <property type="entry name" value="GLYCYL-TRNA SYNTHETASE"/>
    <property type="match status" value="1"/>
</dbReference>
<name>A0A451DGF9_9GAMM</name>
<comment type="similarity">
    <text evidence="1 9">Belongs to the class-II aminoacyl-tRNA synthetase family.</text>
</comment>
<dbReference type="GO" id="GO:0004820">
    <property type="term" value="F:glycine-tRNA ligase activity"/>
    <property type="evidence" value="ECO:0007669"/>
    <property type="project" value="UniProtKB-UniRule"/>
</dbReference>
<evidence type="ECO:0000256" key="1">
    <source>
        <dbReference type="ARBA" id="ARBA00008226"/>
    </source>
</evidence>
<dbReference type="NCBIfam" id="TIGR00388">
    <property type="entry name" value="glyQ"/>
    <property type="match status" value="1"/>
</dbReference>
<dbReference type="Gene3D" id="1.20.58.180">
    <property type="entry name" value="Class II aaRS and biotin synthetases, domain 2"/>
    <property type="match status" value="1"/>
</dbReference>
<dbReference type="STRING" id="655384.GCA_900128595_00092"/>
<evidence type="ECO:0000256" key="2">
    <source>
        <dbReference type="ARBA" id="ARBA00011209"/>
    </source>
</evidence>
<evidence type="ECO:0000256" key="5">
    <source>
        <dbReference type="ARBA" id="ARBA00022840"/>
    </source>
</evidence>
<dbReference type="NCBIfam" id="NF006827">
    <property type="entry name" value="PRK09348.1"/>
    <property type="match status" value="1"/>
</dbReference>
<keyword evidence="3 9" id="KW-0436">Ligase</keyword>
<dbReference type="GO" id="GO:0005829">
    <property type="term" value="C:cytosol"/>
    <property type="evidence" value="ECO:0007669"/>
    <property type="project" value="TreeGrafter"/>
</dbReference>
<keyword evidence="9" id="KW-0963">Cytoplasm</keyword>
<keyword evidence="6 9" id="KW-0648">Protein biosynthesis</keyword>
<dbReference type="InterPro" id="IPR006194">
    <property type="entry name" value="Gly-tRNA-synth_heterodimer"/>
</dbReference>
<dbReference type="Proteomes" id="UP000294449">
    <property type="component" value="Chromosome"/>
</dbReference>
<comment type="subunit">
    <text evidence="2 9">Tetramer of two alpha and two beta subunits.</text>
</comment>
<evidence type="ECO:0000256" key="4">
    <source>
        <dbReference type="ARBA" id="ARBA00022741"/>
    </source>
</evidence>
<dbReference type="AlphaFoldDB" id="A0A451DGF9"/>
<keyword evidence="7 9" id="KW-0030">Aminoacyl-tRNA synthetase</keyword>
<dbReference type="EMBL" id="LR217732">
    <property type="protein sequence ID" value="VFP85706.1"/>
    <property type="molecule type" value="Genomic_DNA"/>
</dbReference>
<comment type="catalytic activity">
    <reaction evidence="8 9">
        <text>tRNA(Gly) + glycine + ATP = glycyl-tRNA(Gly) + AMP + diphosphate</text>
        <dbReference type="Rhea" id="RHEA:16013"/>
        <dbReference type="Rhea" id="RHEA-COMP:9664"/>
        <dbReference type="Rhea" id="RHEA-COMP:9683"/>
        <dbReference type="ChEBI" id="CHEBI:30616"/>
        <dbReference type="ChEBI" id="CHEBI:33019"/>
        <dbReference type="ChEBI" id="CHEBI:57305"/>
        <dbReference type="ChEBI" id="CHEBI:78442"/>
        <dbReference type="ChEBI" id="CHEBI:78522"/>
        <dbReference type="ChEBI" id="CHEBI:456215"/>
        <dbReference type="EC" id="6.1.1.14"/>
    </reaction>
</comment>
<dbReference type="GO" id="GO:0005524">
    <property type="term" value="F:ATP binding"/>
    <property type="evidence" value="ECO:0007669"/>
    <property type="project" value="UniProtKB-UniRule"/>
</dbReference>
<keyword evidence="4 9" id="KW-0547">Nucleotide-binding</keyword>
<keyword evidence="5 9" id="KW-0067">ATP-binding</keyword>
<dbReference type="EC" id="6.1.1.14" evidence="9"/>
<dbReference type="Gene3D" id="3.30.930.10">
    <property type="entry name" value="Bira Bifunctional Protein, Domain 2"/>
    <property type="match status" value="1"/>
</dbReference>
<dbReference type="HAMAP" id="MF_00254">
    <property type="entry name" value="Gly_tRNA_synth_alpha"/>
    <property type="match status" value="1"/>
</dbReference>
<dbReference type="SUPFAM" id="SSF55681">
    <property type="entry name" value="Class II aaRS and biotin synthetases"/>
    <property type="match status" value="1"/>
</dbReference>
<comment type="subcellular location">
    <subcellularLocation>
        <location evidence="9">Cytoplasm</location>
    </subcellularLocation>
</comment>
<evidence type="ECO:0000256" key="7">
    <source>
        <dbReference type="ARBA" id="ARBA00023146"/>
    </source>
</evidence>
<proteinExistence type="inferred from homology"/>